<dbReference type="Proteomes" id="UP000001021">
    <property type="component" value="Chromosome"/>
</dbReference>
<dbReference type="SUPFAM" id="SSF63380">
    <property type="entry name" value="Riboflavin synthase domain-like"/>
    <property type="match status" value="1"/>
</dbReference>
<accession>A0A0H3LZL4</accession>
<dbReference type="KEGG" id="erw:ERWE_CDS_03230"/>
<name>A0A0H3LZL4_EHRRW</name>
<dbReference type="eggNOG" id="COG0493">
    <property type="taxonomic scope" value="Bacteria"/>
</dbReference>
<dbReference type="RefSeq" id="WP_011154998.1">
    <property type="nucleotide sequence ID" value="NC_005295.2"/>
</dbReference>
<dbReference type="KEGG" id="eru:Erum3180"/>
<keyword evidence="3" id="KW-1185">Reference proteome</keyword>
<feature type="domain" description="FAD/NAD(P)-binding" evidence="1">
    <location>
        <begin position="362"/>
        <end position="713"/>
    </location>
</feature>
<dbReference type="HOGENOM" id="CLU_006653_0_0_5"/>
<dbReference type="PANTHER" id="PTHR43513:SF3">
    <property type="entry name" value="DIHYDROOROTATE DEHYDROGENASE B (NAD(+)), ELECTRON TRANSFER SUBUNIT-RELATED"/>
    <property type="match status" value="1"/>
</dbReference>
<evidence type="ECO:0000313" key="3">
    <source>
        <dbReference type="Proteomes" id="UP000001021"/>
    </source>
</evidence>
<dbReference type="SUPFAM" id="SSF51971">
    <property type="entry name" value="Nucleotide-binding domain"/>
    <property type="match status" value="1"/>
</dbReference>
<protein>
    <recommendedName>
        <fullName evidence="1">FAD/NAD(P)-binding domain-containing protein</fullName>
    </recommendedName>
</protein>
<gene>
    <name evidence="2" type="ordered locus">ERWE_CDS_03230</name>
</gene>
<dbReference type="PANTHER" id="PTHR43513">
    <property type="entry name" value="DIHYDROOROTATE DEHYDROGENASE B (NAD(+)), ELECTRON TRANSFER SUBUNIT"/>
    <property type="match status" value="1"/>
</dbReference>
<proteinExistence type="predicted"/>
<dbReference type="GO" id="GO:0016491">
    <property type="term" value="F:oxidoreductase activity"/>
    <property type="evidence" value="ECO:0007669"/>
    <property type="project" value="InterPro"/>
</dbReference>
<evidence type="ECO:0000313" key="2">
    <source>
        <dbReference type="EMBL" id="CAI26817.1"/>
    </source>
</evidence>
<dbReference type="AlphaFoldDB" id="A0A0H3LZL4"/>
<sequence length="1134" mass="129256">MINFELTTQNLYTREKLLELDNIFLSYLQSHDKSLYQTLILARQGNTNHNNTSSIIELSYVVEDFISQLFNIEDEVILQKNIHKEFIEIYKCKRLFVQRYALKKYPNINNLNIEEITNKISQIFSLPIQEKEFSKKVLLWFENQEQYEIDLDIAAQYAAYMVHSQANNNILFSTPNKIDFHNLVPVKIKNIHKSDVMTSKHIKYRDGFNLTHKPPTLYQALNNTHYCIFCHKQNKDSCSKGLLENNHSFKKSILSTELHGCPLEEKISEMNFVKSQGYPIAALAIVMIDNPLCVLTGHHICNDCTKSCIYQKQDPVDIPLIETQVIDNVLTLSYGFEIYSLLTRWNPINFKHPLPHTNTKKNVLVVGLGPAGINLSHHLLNDGHTVVAIDGLKIEPLPQHISGITQFGERTQFNLIKNVKKELYENLSERTPYGFGGVSEYGITVRWNKNYLKIARLILERRENFVMHGGVRFGSTITTQNAFDIGFHHIALATGSGSPNLIHLKNSLARGVRTASDFLMSLQLTGSARNNAIANLQIRMPIIVIGGGLTAIDAATEALAYYPVQVEKFLFRYETLVKTYGKSYIEKNWTEEEKNIANEFLNHAIQIRNERILSNTENRHPQIMELLKSWGGVTIVYRNNLIDSPSYRLNSEEIKNALAEGVYFIECLQPYEIILDDYNHISNIKFTSKDNNKKTLPARTIILATGTKPNLTSIQESQQLSSLNKDFTHTFDLEGNSRDIISSSKFTKKDSIFISTDRKISIFGDLHLPYRGSVVKAMASAKNGYSTITQLLKEYPQKKDDCFLKTVNHLLKAYILDVEYLTKNITKLTILAPLAAANFKPGQFYRLQNFEYNSLNIENTKLSIESLALTGVSVDKDKGTISTIVLNAGGSSHLCNYLKKNEPIIFMGPTGTPTEIPSNKNVMLIGGGVGNAVLFSIGQALLSHNCKVLYFAGYKKTEDIFEPSSIEKSSSNVIWCCNEKRIEPRRTQDQSYHGNIIEAIEQYQNHTSQGTNIPLHSIDRIIMIGSSHMMDAVSYAIFNQYRHFFKQDIKVIASINSPMQCMMKEICAQCLQKHINPITKEEYFIYSCKNQDQPADYVDFKFLHDRLKQNTLHEKCTAQWINYCLAKLSIHDTK</sequence>
<dbReference type="eggNOG" id="COG0492">
    <property type="taxonomic scope" value="Bacteria"/>
</dbReference>
<evidence type="ECO:0000259" key="1">
    <source>
        <dbReference type="Pfam" id="PF07992"/>
    </source>
</evidence>
<dbReference type="InterPro" id="IPR050353">
    <property type="entry name" value="PyrK_electron_transfer"/>
</dbReference>
<dbReference type="InterPro" id="IPR017938">
    <property type="entry name" value="Riboflavin_synthase-like_b-brl"/>
</dbReference>
<dbReference type="eggNOG" id="COG0543">
    <property type="taxonomic scope" value="Bacteria"/>
</dbReference>
<dbReference type="CDD" id="cd06192">
    <property type="entry name" value="DHOD_e_trans_like"/>
    <property type="match status" value="1"/>
</dbReference>
<dbReference type="Gene3D" id="2.40.30.10">
    <property type="entry name" value="Translation factors"/>
    <property type="match status" value="1"/>
</dbReference>
<dbReference type="Gene3D" id="3.50.50.60">
    <property type="entry name" value="FAD/NAD(P)-binding domain"/>
    <property type="match status" value="1"/>
</dbReference>
<dbReference type="Pfam" id="PF07992">
    <property type="entry name" value="Pyr_redox_2"/>
    <property type="match status" value="1"/>
</dbReference>
<dbReference type="GO" id="GO:0051536">
    <property type="term" value="F:iron-sulfur cluster binding"/>
    <property type="evidence" value="ECO:0007669"/>
    <property type="project" value="InterPro"/>
</dbReference>
<dbReference type="InterPro" id="IPR009051">
    <property type="entry name" value="Helical_ferredxn"/>
</dbReference>
<dbReference type="InterPro" id="IPR036188">
    <property type="entry name" value="FAD/NAD-bd_sf"/>
</dbReference>
<dbReference type="SUPFAM" id="SSF52343">
    <property type="entry name" value="Ferredoxin reductase-like, C-terminal NADP-linked domain"/>
    <property type="match status" value="1"/>
</dbReference>
<organism evidence="2 3">
    <name type="scientific">Ehrlichia ruminantium (strain Welgevonden)</name>
    <dbReference type="NCBI Taxonomy" id="254945"/>
    <lineage>
        <taxon>Bacteria</taxon>
        <taxon>Pseudomonadati</taxon>
        <taxon>Pseudomonadota</taxon>
        <taxon>Alphaproteobacteria</taxon>
        <taxon>Rickettsiales</taxon>
        <taxon>Anaplasmataceae</taxon>
        <taxon>Ehrlichia</taxon>
    </lineage>
</organism>
<dbReference type="Gene3D" id="1.10.1060.10">
    <property type="entry name" value="Alpha-helical ferredoxin"/>
    <property type="match status" value="1"/>
</dbReference>
<dbReference type="Gene3D" id="3.40.50.80">
    <property type="entry name" value="Nucleotide-binding domain of ferredoxin-NADP reductase (FNR) module"/>
    <property type="match status" value="1"/>
</dbReference>
<dbReference type="InterPro" id="IPR023753">
    <property type="entry name" value="FAD/NAD-binding_dom"/>
</dbReference>
<dbReference type="GeneID" id="33057851"/>
<reference evidence="2 3" key="1">
    <citation type="journal article" date="2006" name="J. Bacteriol.">
        <title>Comparative genomic analysis of three strains of Ehrlichia ruminantium reveals an active process of genome size plasticity.</title>
        <authorList>
            <person name="Frutos R."/>
            <person name="Viari A."/>
            <person name="Ferraz C."/>
            <person name="Morgat A."/>
            <person name="Eychenie S."/>
            <person name="Kandassami Y."/>
            <person name="Chantal I."/>
            <person name="Bensaid A."/>
            <person name="Coissac E."/>
            <person name="Vachiery N."/>
            <person name="Demaille J."/>
            <person name="Martinez D."/>
        </authorList>
    </citation>
    <scope>NUCLEOTIDE SEQUENCE [LARGE SCALE GENOMIC DNA]</scope>
    <source>
        <strain evidence="2 3">Welgevonden</strain>
    </source>
</reference>
<dbReference type="InterPro" id="IPR039261">
    <property type="entry name" value="FNR_nucleotide-bd"/>
</dbReference>
<dbReference type="EMBL" id="CR925678">
    <property type="protein sequence ID" value="CAI26817.1"/>
    <property type="molecule type" value="Genomic_DNA"/>
</dbReference>